<comment type="caution">
    <text evidence="3">The sequence shown here is derived from an EMBL/GenBank/DDBJ whole genome shotgun (WGS) entry which is preliminary data.</text>
</comment>
<evidence type="ECO:0000256" key="1">
    <source>
        <dbReference type="SAM" id="SignalP"/>
    </source>
</evidence>
<feature type="signal peptide" evidence="1">
    <location>
        <begin position="1"/>
        <end position="18"/>
    </location>
</feature>
<evidence type="ECO:0000313" key="3">
    <source>
        <dbReference type="EMBL" id="KAL2272007.1"/>
    </source>
</evidence>
<sequence>MQIPSLLTVLAAASAVSATTTIAAPVSSPNSAPSLLQARAGLHCYENLWEQAEMGGTAPSIEDCQRLADSLSGAGEKEVDGYNRPYGVNGTCAFVVRLMSCIPEVPGIPTFIGDKDVQRVIRDSIAKWGRDGRIGGRGFIRCNFALEYVEWIIQRNFIWPG</sequence>
<protein>
    <recommendedName>
        <fullName evidence="2">Ecp2 effector protein-like domain-containing protein</fullName>
    </recommendedName>
</protein>
<dbReference type="Pfam" id="PF14856">
    <property type="entry name" value="Hce2"/>
    <property type="match status" value="1"/>
</dbReference>
<proteinExistence type="predicted"/>
<organism evidence="3 4">
    <name type="scientific">Remersonia thermophila</name>
    <dbReference type="NCBI Taxonomy" id="72144"/>
    <lineage>
        <taxon>Eukaryota</taxon>
        <taxon>Fungi</taxon>
        <taxon>Dikarya</taxon>
        <taxon>Ascomycota</taxon>
        <taxon>Pezizomycotina</taxon>
        <taxon>Sordariomycetes</taxon>
        <taxon>Sordariomycetidae</taxon>
        <taxon>Sordariales</taxon>
        <taxon>Sordariales incertae sedis</taxon>
        <taxon>Remersonia</taxon>
    </lineage>
</organism>
<dbReference type="RefSeq" id="XP_070870731.1">
    <property type="nucleotide sequence ID" value="XM_071007530.1"/>
</dbReference>
<name>A0ABR4DP48_9PEZI</name>
<evidence type="ECO:0000259" key="2">
    <source>
        <dbReference type="Pfam" id="PF14856"/>
    </source>
</evidence>
<keyword evidence="4" id="KW-1185">Reference proteome</keyword>
<dbReference type="GeneID" id="98122174"/>
<dbReference type="InterPro" id="IPR029226">
    <property type="entry name" value="Ecp2-like"/>
</dbReference>
<reference evidence="3 4" key="1">
    <citation type="journal article" date="2024" name="Commun. Biol.">
        <title>Comparative genomic analysis of thermophilic fungi reveals convergent evolutionary adaptations and gene losses.</title>
        <authorList>
            <person name="Steindorff A.S."/>
            <person name="Aguilar-Pontes M.V."/>
            <person name="Robinson A.J."/>
            <person name="Andreopoulos B."/>
            <person name="LaButti K."/>
            <person name="Kuo A."/>
            <person name="Mondo S."/>
            <person name="Riley R."/>
            <person name="Otillar R."/>
            <person name="Haridas S."/>
            <person name="Lipzen A."/>
            <person name="Grimwood J."/>
            <person name="Schmutz J."/>
            <person name="Clum A."/>
            <person name="Reid I.D."/>
            <person name="Moisan M.C."/>
            <person name="Butler G."/>
            <person name="Nguyen T.T.M."/>
            <person name="Dewar K."/>
            <person name="Conant G."/>
            <person name="Drula E."/>
            <person name="Henrissat B."/>
            <person name="Hansel C."/>
            <person name="Singer S."/>
            <person name="Hutchinson M.I."/>
            <person name="de Vries R.P."/>
            <person name="Natvig D.O."/>
            <person name="Powell A.J."/>
            <person name="Tsang A."/>
            <person name="Grigoriev I.V."/>
        </authorList>
    </citation>
    <scope>NUCLEOTIDE SEQUENCE [LARGE SCALE GENOMIC DNA]</scope>
    <source>
        <strain evidence="3 4">ATCC 22073</strain>
    </source>
</reference>
<dbReference type="EMBL" id="JAZGUE010000001">
    <property type="protein sequence ID" value="KAL2272007.1"/>
    <property type="molecule type" value="Genomic_DNA"/>
</dbReference>
<feature type="chain" id="PRO_5045439237" description="Ecp2 effector protein-like domain-containing protein" evidence="1">
    <location>
        <begin position="19"/>
        <end position="161"/>
    </location>
</feature>
<dbReference type="Proteomes" id="UP001600064">
    <property type="component" value="Unassembled WGS sequence"/>
</dbReference>
<feature type="domain" description="Ecp2 effector protein-like" evidence="2">
    <location>
        <begin position="43"/>
        <end position="142"/>
    </location>
</feature>
<evidence type="ECO:0000313" key="4">
    <source>
        <dbReference type="Proteomes" id="UP001600064"/>
    </source>
</evidence>
<gene>
    <name evidence="3" type="ORF">VTJ83DRAFT_1378</name>
</gene>
<accession>A0ABR4DP48</accession>
<keyword evidence="1" id="KW-0732">Signal</keyword>